<dbReference type="PROSITE" id="PS50977">
    <property type="entry name" value="HTH_TETR_2"/>
    <property type="match status" value="1"/>
</dbReference>
<dbReference type="InterPro" id="IPR001647">
    <property type="entry name" value="HTH_TetR"/>
</dbReference>
<organism evidence="4 5">
    <name type="scientific">Akkermansia muciniphila</name>
    <dbReference type="NCBI Taxonomy" id="239935"/>
    <lineage>
        <taxon>Bacteria</taxon>
        <taxon>Pseudomonadati</taxon>
        <taxon>Verrucomicrobiota</taxon>
        <taxon>Verrucomicrobiia</taxon>
        <taxon>Verrucomicrobiales</taxon>
        <taxon>Akkermansiaceae</taxon>
        <taxon>Akkermansia</taxon>
    </lineage>
</organism>
<dbReference type="InterPro" id="IPR050109">
    <property type="entry name" value="HTH-type_TetR-like_transc_reg"/>
</dbReference>
<proteinExistence type="predicted"/>
<dbReference type="Proteomes" id="UP000236000">
    <property type="component" value="Unassembled WGS sequence"/>
</dbReference>
<gene>
    <name evidence="4" type="ORF">CXU22_01455</name>
</gene>
<dbReference type="PANTHER" id="PTHR30055">
    <property type="entry name" value="HTH-TYPE TRANSCRIPTIONAL REGULATOR RUTR"/>
    <property type="match status" value="1"/>
</dbReference>
<protein>
    <recommendedName>
        <fullName evidence="3">HTH tetR-type domain-containing protein</fullName>
    </recommendedName>
</protein>
<dbReference type="AlphaFoldDB" id="A0A2N8HG19"/>
<dbReference type="InterPro" id="IPR009057">
    <property type="entry name" value="Homeodomain-like_sf"/>
</dbReference>
<evidence type="ECO:0000256" key="1">
    <source>
        <dbReference type="ARBA" id="ARBA00023125"/>
    </source>
</evidence>
<dbReference type="OrthoDB" id="9780824at2"/>
<sequence length="226" mass="26205">MSSTRKSQSDRSAETSGKILRAAQKLFALRGFDGVTMRAIASEAGVNLASIVYYFENKEGLYLAVFRQYAEPLMEERMKMLKEADLHPSLRAYARAFIEPAFRLLLDKNLGGPDHARLLWRLPQEPEYLGRKIYDEFYAPLIREMTQRVRQFCPWDDELSISWHIHIMSSIFHATLGKYVTRLELHDKEPWMKDQDRVLQMIVNTAVLLISRPALSPDGEEEQGKR</sequence>
<dbReference type="EMBL" id="PJKA01000003">
    <property type="protein sequence ID" value="PNC19706.1"/>
    <property type="molecule type" value="Genomic_DNA"/>
</dbReference>
<accession>A0A2N8HG19</accession>
<dbReference type="InterPro" id="IPR036271">
    <property type="entry name" value="Tet_transcr_reg_TetR-rel_C_sf"/>
</dbReference>
<evidence type="ECO:0000313" key="5">
    <source>
        <dbReference type="Proteomes" id="UP000236000"/>
    </source>
</evidence>
<dbReference type="GO" id="GO:0003700">
    <property type="term" value="F:DNA-binding transcription factor activity"/>
    <property type="evidence" value="ECO:0007669"/>
    <property type="project" value="TreeGrafter"/>
</dbReference>
<dbReference type="PANTHER" id="PTHR30055:SF235">
    <property type="entry name" value="TRANSCRIPTIONAL REGULATORY PROTEIN"/>
    <property type="match status" value="1"/>
</dbReference>
<dbReference type="PRINTS" id="PR00455">
    <property type="entry name" value="HTHTETR"/>
</dbReference>
<feature type="domain" description="HTH tetR-type" evidence="3">
    <location>
        <begin position="13"/>
        <end position="73"/>
    </location>
</feature>
<dbReference type="SUPFAM" id="SSF48498">
    <property type="entry name" value="Tetracyclin repressor-like, C-terminal domain"/>
    <property type="match status" value="1"/>
</dbReference>
<dbReference type="Gene3D" id="1.10.357.10">
    <property type="entry name" value="Tetracycline Repressor, domain 2"/>
    <property type="match status" value="1"/>
</dbReference>
<dbReference type="GO" id="GO:0000976">
    <property type="term" value="F:transcription cis-regulatory region binding"/>
    <property type="evidence" value="ECO:0007669"/>
    <property type="project" value="TreeGrafter"/>
</dbReference>
<reference evidence="4 5" key="1">
    <citation type="journal article" date="2017" name="BMC Genomics">
        <title>Genome sequencing of 39 Akkermansia muciniphila isolates reveals its population structure, genomic and functional diverisity, and global distribution in mammalian gut microbiotas.</title>
        <authorList>
            <person name="Guo X."/>
            <person name="Li S."/>
            <person name="Zhang J."/>
            <person name="Wu F."/>
            <person name="Li X."/>
            <person name="Wu D."/>
            <person name="Zhang M."/>
            <person name="Ou Z."/>
            <person name="Jie Z."/>
            <person name="Yan Q."/>
            <person name="Li P."/>
            <person name="Yi J."/>
            <person name="Peng Y."/>
        </authorList>
    </citation>
    <scope>NUCLEOTIDE SEQUENCE [LARGE SCALE GENOMIC DNA]</scope>
    <source>
        <strain evidence="4 5">GP24</strain>
    </source>
</reference>
<dbReference type="Pfam" id="PF00440">
    <property type="entry name" value="TetR_N"/>
    <property type="match status" value="1"/>
</dbReference>
<feature type="DNA-binding region" description="H-T-H motif" evidence="2">
    <location>
        <begin position="36"/>
        <end position="55"/>
    </location>
</feature>
<dbReference type="SUPFAM" id="SSF46689">
    <property type="entry name" value="Homeodomain-like"/>
    <property type="match status" value="1"/>
</dbReference>
<dbReference type="Pfam" id="PF17939">
    <property type="entry name" value="TetR_C_30"/>
    <property type="match status" value="1"/>
</dbReference>
<evidence type="ECO:0000313" key="4">
    <source>
        <dbReference type="EMBL" id="PNC19706.1"/>
    </source>
</evidence>
<evidence type="ECO:0000256" key="2">
    <source>
        <dbReference type="PROSITE-ProRule" id="PRU00335"/>
    </source>
</evidence>
<comment type="caution">
    <text evidence="4">The sequence shown here is derived from an EMBL/GenBank/DDBJ whole genome shotgun (WGS) entry which is preliminary data.</text>
</comment>
<keyword evidence="1 2" id="KW-0238">DNA-binding</keyword>
<name>A0A2N8HG19_9BACT</name>
<dbReference type="InterPro" id="IPR041586">
    <property type="entry name" value="PsrA_TetR_C"/>
</dbReference>
<evidence type="ECO:0000259" key="3">
    <source>
        <dbReference type="PROSITE" id="PS50977"/>
    </source>
</evidence>
<dbReference type="RefSeq" id="WP_102711830.1">
    <property type="nucleotide sequence ID" value="NZ_PJKA01000003.1"/>
</dbReference>